<protein>
    <submittedName>
        <fullName evidence="2">Uncharacterized protein</fullName>
    </submittedName>
</protein>
<proteinExistence type="predicted"/>
<comment type="caution">
    <text evidence="2">The sequence shown here is derived from an EMBL/GenBank/DDBJ whole genome shotgun (WGS) entry which is preliminary data.</text>
</comment>
<dbReference type="Proteomes" id="UP001168877">
    <property type="component" value="Unassembled WGS sequence"/>
</dbReference>
<dbReference type="GO" id="GO:0009786">
    <property type="term" value="P:regulation of asymmetric cell division"/>
    <property type="evidence" value="ECO:0007669"/>
    <property type="project" value="InterPro"/>
</dbReference>
<dbReference type="AlphaFoldDB" id="A0AA39S3U9"/>
<feature type="compositionally biased region" description="Acidic residues" evidence="1">
    <location>
        <begin position="311"/>
        <end position="327"/>
    </location>
</feature>
<organism evidence="2 3">
    <name type="scientific">Acer saccharum</name>
    <name type="common">Sugar maple</name>
    <dbReference type="NCBI Taxonomy" id="4024"/>
    <lineage>
        <taxon>Eukaryota</taxon>
        <taxon>Viridiplantae</taxon>
        <taxon>Streptophyta</taxon>
        <taxon>Embryophyta</taxon>
        <taxon>Tracheophyta</taxon>
        <taxon>Spermatophyta</taxon>
        <taxon>Magnoliopsida</taxon>
        <taxon>eudicotyledons</taxon>
        <taxon>Gunneridae</taxon>
        <taxon>Pentapetalae</taxon>
        <taxon>rosids</taxon>
        <taxon>malvids</taxon>
        <taxon>Sapindales</taxon>
        <taxon>Sapindaceae</taxon>
        <taxon>Hippocastanoideae</taxon>
        <taxon>Acereae</taxon>
        <taxon>Acer</taxon>
    </lineage>
</organism>
<reference evidence="2" key="1">
    <citation type="journal article" date="2022" name="Plant J.">
        <title>Strategies of tolerance reflected in two North American maple genomes.</title>
        <authorList>
            <person name="McEvoy S.L."/>
            <person name="Sezen U.U."/>
            <person name="Trouern-Trend A."/>
            <person name="McMahon S.M."/>
            <person name="Schaberg P.G."/>
            <person name="Yang J."/>
            <person name="Wegrzyn J.L."/>
            <person name="Swenson N.G."/>
        </authorList>
    </citation>
    <scope>NUCLEOTIDE SEQUENCE</scope>
    <source>
        <strain evidence="2">NS2018</strain>
    </source>
</reference>
<evidence type="ECO:0000313" key="2">
    <source>
        <dbReference type="EMBL" id="KAK0588052.1"/>
    </source>
</evidence>
<reference evidence="2" key="2">
    <citation type="submission" date="2023-06" db="EMBL/GenBank/DDBJ databases">
        <authorList>
            <person name="Swenson N.G."/>
            <person name="Wegrzyn J.L."/>
            <person name="Mcevoy S.L."/>
        </authorList>
    </citation>
    <scope>NUCLEOTIDE SEQUENCE</scope>
    <source>
        <strain evidence="2">NS2018</strain>
        <tissue evidence="2">Leaf</tissue>
    </source>
</reference>
<keyword evidence="3" id="KW-1185">Reference proteome</keyword>
<dbReference type="PANTHER" id="PTHR33914">
    <property type="entry name" value="18S PRE-RIBOSOMAL ASSEMBLY PROTEIN GAR2-LIKE PROTEIN"/>
    <property type="match status" value="1"/>
</dbReference>
<evidence type="ECO:0000256" key="1">
    <source>
        <dbReference type="SAM" id="MobiDB-lite"/>
    </source>
</evidence>
<dbReference type="InterPro" id="IPR040378">
    <property type="entry name" value="BASL"/>
</dbReference>
<dbReference type="PANTHER" id="PTHR33914:SF15">
    <property type="entry name" value="PROTEIN WAVE"/>
    <property type="match status" value="1"/>
</dbReference>
<accession>A0AA39S3U9</accession>
<feature type="region of interest" description="Disordered" evidence="1">
    <location>
        <begin position="311"/>
        <end position="333"/>
    </location>
</feature>
<name>A0AA39S3U9_ACESA</name>
<sequence>MRALESDTSTKGSLQVQRKKVNNSAARYSEKSVMMDSETPELVAFYQLYNYHEFVKDIFMDTEVVPSLMKRCLVEKCELDHKNISCMLNSDVDYINSESNSATLETVSSISNDSCKDVIKRCGSEKLVMEHEADSDAIGDILNNCSIEKIPGREADLSNYTVSVTSATEVINDNSYTIDHQMEEWQQNADFKQFLETLSTSKKPDQDSMLGSLIINSTTVDQNDKGESADSFSASSLLYRTTYSESISLRSNSSTASSRSFAFPILPSEWNGSPVRMVKPDRRQMIKHRNRRISSVSGWDYGPFMLEGDEEIAWPSEDEIEDEEDNEGPPAAS</sequence>
<evidence type="ECO:0000313" key="3">
    <source>
        <dbReference type="Proteomes" id="UP001168877"/>
    </source>
</evidence>
<dbReference type="EMBL" id="JAUESC010000382">
    <property type="protein sequence ID" value="KAK0588052.1"/>
    <property type="molecule type" value="Genomic_DNA"/>
</dbReference>
<gene>
    <name evidence="2" type="ORF">LWI29_033539</name>
</gene>